<comment type="caution">
    <text evidence="1">The sequence shown here is derived from an EMBL/GenBank/DDBJ whole genome shotgun (WGS) entry which is preliminary data.</text>
</comment>
<evidence type="ECO:0000313" key="2">
    <source>
        <dbReference type="Proteomes" id="UP000299102"/>
    </source>
</evidence>
<accession>A0A4C2A1I4</accession>
<proteinExistence type="predicted"/>
<sequence length="123" mass="14068">MKAVKIQYLPKYYIKATAYGSRIIFEDFVKCDDGVTAGTLSDDEMIDSVAQKTDTNDLDDIEDSDNTTYAPWVSIKEARTALNTLRTFIEQTNNTEEQEFSALYALENAIDREQPNYLKAKKY</sequence>
<dbReference type="OrthoDB" id="125347at2759"/>
<organism evidence="1 2">
    <name type="scientific">Eumeta variegata</name>
    <name type="common">Bagworm moth</name>
    <name type="synonym">Eumeta japonica</name>
    <dbReference type="NCBI Taxonomy" id="151549"/>
    <lineage>
        <taxon>Eukaryota</taxon>
        <taxon>Metazoa</taxon>
        <taxon>Ecdysozoa</taxon>
        <taxon>Arthropoda</taxon>
        <taxon>Hexapoda</taxon>
        <taxon>Insecta</taxon>
        <taxon>Pterygota</taxon>
        <taxon>Neoptera</taxon>
        <taxon>Endopterygota</taxon>
        <taxon>Lepidoptera</taxon>
        <taxon>Glossata</taxon>
        <taxon>Ditrysia</taxon>
        <taxon>Tineoidea</taxon>
        <taxon>Psychidae</taxon>
        <taxon>Oiketicinae</taxon>
        <taxon>Eumeta</taxon>
    </lineage>
</organism>
<dbReference type="Proteomes" id="UP000299102">
    <property type="component" value="Unassembled WGS sequence"/>
</dbReference>
<dbReference type="EMBL" id="BGZK01002524">
    <property type="protein sequence ID" value="GBP94596.1"/>
    <property type="molecule type" value="Genomic_DNA"/>
</dbReference>
<evidence type="ECO:0000313" key="1">
    <source>
        <dbReference type="EMBL" id="GBP94596.1"/>
    </source>
</evidence>
<keyword evidence="2" id="KW-1185">Reference proteome</keyword>
<name>A0A4C2A1I4_EUMVA</name>
<gene>
    <name evidence="1" type="ORF">EVAR_9481_1</name>
</gene>
<protein>
    <submittedName>
        <fullName evidence="1">Uncharacterized protein</fullName>
    </submittedName>
</protein>
<reference evidence="1 2" key="1">
    <citation type="journal article" date="2019" name="Commun. Biol.">
        <title>The bagworm genome reveals a unique fibroin gene that provides high tensile strength.</title>
        <authorList>
            <person name="Kono N."/>
            <person name="Nakamura H."/>
            <person name="Ohtoshi R."/>
            <person name="Tomita M."/>
            <person name="Numata K."/>
            <person name="Arakawa K."/>
        </authorList>
    </citation>
    <scope>NUCLEOTIDE SEQUENCE [LARGE SCALE GENOMIC DNA]</scope>
</reference>
<dbReference type="AlphaFoldDB" id="A0A4C2A1I4"/>